<dbReference type="GO" id="GO:0005737">
    <property type="term" value="C:cytoplasm"/>
    <property type="evidence" value="ECO:0007669"/>
    <property type="project" value="TreeGrafter"/>
</dbReference>
<reference evidence="1 2" key="1">
    <citation type="journal article" date="2024" name="Nat. Commun.">
        <title>Phylogenomics reveals the evolutionary origins of lichenization in chlorophyte algae.</title>
        <authorList>
            <person name="Puginier C."/>
            <person name="Libourel C."/>
            <person name="Otte J."/>
            <person name="Skaloud P."/>
            <person name="Haon M."/>
            <person name="Grisel S."/>
            <person name="Petersen M."/>
            <person name="Berrin J.G."/>
            <person name="Delaux P.M."/>
            <person name="Dal Grande F."/>
            <person name="Keller J."/>
        </authorList>
    </citation>
    <scope>NUCLEOTIDE SEQUENCE [LARGE SCALE GENOMIC DNA]</scope>
    <source>
        <strain evidence="1 2">SAG 2145</strain>
    </source>
</reference>
<dbReference type="InterPro" id="IPR005334">
    <property type="entry name" value="Tctex-1-like"/>
</dbReference>
<organism evidence="1 2">
    <name type="scientific">Apatococcus lobatus</name>
    <dbReference type="NCBI Taxonomy" id="904363"/>
    <lineage>
        <taxon>Eukaryota</taxon>
        <taxon>Viridiplantae</taxon>
        <taxon>Chlorophyta</taxon>
        <taxon>core chlorophytes</taxon>
        <taxon>Trebouxiophyceae</taxon>
        <taxon>Chlorellales</taxon>
        <taxon>Chlorellaceae</taxon>
        <taxon>Apatococcus</taxon>
    </lineage>
</organism>
<dbReference type="Gene3D" id="3.30.1140.40">
    <property type="entry name" value="Tctex-1"/>
    <property type="match status" value="1"/>
</dbReference>
<evidence type="ECO:0000313" key="1">
    <source>
        <dbReference type="EMBL" id="KAK9834609.1"/>
    </source>
</evidence>
<dbReference type="Proteomes" id="UP001438707">
    <property type="component" value="Unassembled WGS sequence"/>
</dbReference>
<dbReference type="CDD" id="cd21459">
    <property type="entry name" value="DLC-like_TCTEX1D2"/>
    <property type="match status" value="1"/>
</dbReference>
<gene>
    <name evidence="1" type="ORF">WJX74_005624</name>
</gene>
<accession>A0AAW1RLJ9</accession>
<comment type="caution">
    <text evidence="1">The sequence shown here is derived from an EMBL/GenBank/DDBJ whole genome shotgun (WGS) entry which is preliminary data.</text>
</comment>
<protein>
    <submittedName>
        <fullName evidence="1">Uncharacterized protein</fullName>
    </submittedName>
</protein>
<dbReference type="EMBL" id="JALJOS010000009">
    <property type="protein sequence ID" value="KAK9834609.1"/>
    <property type="molecule type" value="Genomic_DNA"/>
</dbReference>
<dbReference type="PANTHER" id="PTHR21255">
    <property type="entry name" value="T-COMPLEX-ASSOCIATED-TESTIS-EXPRESSED 1/ DYNEIN LIGHT CHAIN"/>
    <property type="match status" value="1"/>
</dbReference>
<name>A0AAW1RLJ9_9CHLO</name>
<dbReference type="GO" id="GO:0007018">
    <property type="term" value="P:microtubule-based movement"/>
    <property type="evidence" value="ECO:0007669"/>
    <property type="project" value="TreeGrafter"/>
</dbReference>
<evidence type="ECO:0000313" key="2">
    <source>
        <dbReference type="Proteomes" id="UP001438707"/>
    </source>
</evidence>
<keyword evidence="2" id="KW-1185">Reference proteome</keyword>
<proteinExistence type="predicted"/>
<dbReference type="Pfam" id="PF03645">
    <property type="entry name" value="Tctex-1"/>
    <property type="match status" value="1"/>
</dbReference>
<dbReference type="PANTHER" id="PTHR21255:SF7">
    <property type="entry name" value="DYNEIN LIGHT CHAIN TCTEX-TYPE PROTEIN 2B"/>
    <property type="match status" value="1"/>
</dbReference>
<sequence>MADTEPALPFAGVPKQVVYENTYITTPEGYGPNTIFKKFKVQALLKQTLKERMESQQYDPVKGAQQAKQLADDLRERVKALGYDRYKLVVQVTLGQKAGQAMRIVSRCLWDASCDNFASEVYENDSLYCVCQVYGLYFE</sequence>
<dbReference type="GO" id="GO:0045505">
    <property type="term" value="F:dynein intermediate chain binding"/>
    <property type="evidence" value="ECO:0007669"/>
    <property type="project" value="TreeGrafter"/>
</dbReference>
<dbReference type="InterPro" id="IPR038586">
    <property type="entry name" value="Tctex-1-like_sf"/>
</dbReference>
<dbReference type="AlphaFoldDB" id="A0AAW1RLJ9"/>
<dbReference type="GO" id="GO:0005868">
    <property type="term" value="C:cytoplasmic dynein complex"/>
    <property type="evidence" value="ECO:0007669"/>
    <property type="project" value="TreeGrafter"/>
</dbReference>